<organism evidence="2 3">
    <name type="scientific">Silurus meridionalis</name>
    <name type="common">Southern catfish</name>
    <name type="synonym">Silurus soldatovi meridionalis</name>
    <dbReference type="NCBI Taxonomy" id="175797"/>
    <lineage>
        <taxon>Eukaryota</taxon>
        <taxon>Metazoa</taxon>
        <taxon>Chordata</taxon>
        <taxon>Craniata</taxon>
        <taxon>Vertebrata</taxon>
        <taxon>Euteleostomi</taxon>
        <taxon>Actinopterygii</taxon>
        <taxon>Neopterygii</taxon>
        <taxon>Teleostei</taxon>
        <taxon>Ostariophysi</taxon>
        <taxon>Siluriformes</taxon>
        <taxon>Siluridae</taxon>
        <taxon>Silurus</taxon>
    </lineage>
</organism>
<feature type="region of interest" description="Disordered" evidence="1">
    <location>
        <begin position="1"/>
        <end position="23"/>
    </location>
</feature>
<gene>
    <name evidence="2" type="ORF">HF521_021777</name>
</gene>
<dbReference type="AlphaFoldDB" id="A0A8T0BCF9"/>
<keyword evidence="3" id="KW-1185">Reference proteome</keyword>
<dbReference type="EMBL" id="JABFDY010000008">
    <property type="protein sequence ID" value="KAF7704705.1"/>
    <property type="molecule type" value="Genomic_DNA"/>
</dbReference>
<comment type="caution">
    <text evidence="2">The sequence shown here is derived from an EMBL/GenBank/DDBJ whole genome shotgun (WGS) entry which is preliminary data.</text>
</comment>
<sequence length="89" mass="10415">MDYNRDVNKNWGPQPGSAQRDSNQLRGELISFLKTLGLENYYPKKLTLRTLLEINSTTVSNEDIDSLQAIPWAFLRKLLMIVFFSKKWH</sequence>
<dbReference type="Proteomes" id="UP000606274">
    <property type="component" value="Unassembled WGS sequence"/>
</dbReference>
<name>A0A8T0BCF9_SILME</name>
<evidence type="ECO:0000313" key="2">
    <source>
        <dbReference type="EMBL" id="KAF7704705.1"/>
    </source>
</evidence>
<protein>
    <submittedName>
        <fullName evidence="2">Uncharacterized protein</fullName>
    </submittedName>
</protein>
<proteinExistence type="predicted"/>
<evidence type="ECO:0000313" key="3">
    <source>
        <dbReference type="Proteomes" id="UP000606274"/>
    </source>
</evidence>
<accession>A0A8T0BCF9</accession>
<evidence type="ECO:0000256" key="1">
    <source>
        <dbReference type="SAM" id="MobiDB-lite"/>
    </source>
</evidence>
<reference evidence="2" key="1">
    <citation type="submission" date="2020-08" db="EMBL/GenBank/DDBJ databases">
        <title>Chromosome-level assembly of Southern catfish (Silurus meridionalis) provides insights into visual adaptation to the nocturnal and benthic lifestyles.</title>
        <authorList>
            <person name="Zhang Y."/>
            <person name="Wang D."/>
            <person name="Peng Z."/>
        </authorList>
    </citation>
    <scope>NUCLEOTIDE SEQUENCE</scope>
    <source>
        <strain evidence="2">SWU-2019-XX</strain>
        <tissue evidence="2">Muscle</tissue>
    </source>
</reference>